<gene>
    <name evidence="2" type="ORF">ILEXP_LOCUS48270</name>
</gene>
<keyword evidence="3" id="KW-1185">Reference proteome</keyword>
<evidence type="ECO:0000313" key="2">
    <source>
        <dbReference type="EMBL" id="CAK9178344.1"/>
    </source>
</evidence>
<dbReference type="InterPro" id="IPR004320">
    <property type="entry name" value="BPS1_pln"/>
</dbReference>
<dbReference type="Pfam" id="PF03087">
    <property type="entry name" value="BPS1"/>
    <property type="match status" value="3"/>
</dbReference>
<comment type="caution">
    <text evidence="2">The sequence shown here is derived from an EMBL/GenBank/DDBJ whole genome shotgun (WGS) entry which is preliminary data.</text>
</comment>
<dbReference type="EMBL" id="CAUOFW020007279">
    <property type="protein sequence ID" value="CAK9178344.1"/>
    <property type="molecule type" value="Genomic_DNA"/>
</dbReference>
<dbReference type="AlphaFoldDB" id="A0ABC8U9A6"/>
<feature type="region of interest" description="Disordered" evidence="1">
    <location>
        <begin position="1"/>
        <end position="20"/>
    </location>
</feature>
<evidence type="ECO:0000313" key="3">
    <source>
        <dbReference type="Proteomes" id="UP001642360"/>
    </source>
</evidence>
<evidence type="ECO:0000256" key="1">
    <source>
        <dbReference type="SAM" id="MobiDB-lite"/>
    </source>
</evidence>
<dbReference type="PANTHER" id="PTHR33070:SF129">
    <property type="entry name" value="DUF241 DOMAIN PROTEIN"/>
    <property type="match status" value="1"/>
</dbReference>
<proteinExistence type="predicted"/>
<feature type="compositionally biased region" description="Low complexity" evidence="1">
    <location>
        <begin position="9"/>
        <end position="20"/>
    </location>
</feature>
<reference evidence="2 3" key="1">
    <citation type="submission" date="2024-02" db="EMBL/GenBank/DDBJ databases">
        <authorList>
            <person name="Vignale AGUSTIN F."/>
            <person name="Sosa J E."/>
            <person name="Modenutti C."/>
        </authorList>
    </citation>
    <scope>NUCLEOTIDE SEQUENCE [LARGE SCALE GENOMIC DNA]</scope>
</reference>
<protein>
    <submittedName>
        <fullName evidence="2">Uncharacterized protein</fullName>
    </submittedName>
</protein>
<organism evidence="2 3">
    <name type="scientific">Ilex paraguariensis</name>
    <name type="common">yerba mate</name>
    <dbReference type="NCBI Taxonomy" id="185542"/>
    <lineage>
        <taxon>Eukaryota</taxon>
        <taxon>Viridiplantae</taxon>
        <taxon>Streptophyta</taxon>
        <taxon>Embryophyta</taxon>
        <taxon>Tracheophyta</taxon>
        <taxon>Spermatophyta</taxon>
        <taxon>Magnoliopsida</taxon>
        <taxon>eudicotyledons</taxon>
        <taxon>Gunneridae</taxon>
        <taxon>Pentapetalae</taxon>
        <taxon>asterids</taxon>
        <taxon>campanulids</taxon>
        <taxon>Aquifoliales</taxon>
        <taxon>Aquifoliaceae</taxon>
        <taxon>Ilex</taxon>
    </lineage>
</organism>
<name>A0ABC8U9A6_9AQUA</name>
<dbReference type="Proteomes" id="UP001642360">
    <property type="component" value="Unassembled WGS sequence"/>
</dbReference>
<sequence>MTPNCHTRSNSLPSTSHPLTSSVEVHLQRLKALETSNSSLSASSICNNLSSLKDLHDLLNDLIQLPSIQQALLHERRDKWADEVFNGSLALLDVYGTTRDVLLNMKESVQELQSSLRRKRDIQSGLPQEIGAYTISRKKANKIVFKCFQNMKHIEKNYSSAALVDTDSNLVTIISILKEVETISFSILSEEQADCQEVEKIDGALYALTIQKSSGEINFVAEQNVLKQLQTLAQAIQELEEGLEAIFGTAKHPPLTNSQHDAQLQSCQILLVSKSNVSKLVLKAWLEHLPQDSKYSFSVGTFSCAKKKAPNCHTRSNSLPLRSHPLAISIEDHLHRLKALEAGTSSSSASLICNNLSSIKDLHELLNDLIQLPSIQQVLFQEQRDKWTDDVLDGSLALLDVYGTTRDALLHMKESVQELESSLRRKRGTKLGLADEIGTYMISRKKANKMVSKRIQNLENFEKNYSSSLLEKDSNFVAIISILREVETINCLILKSILSYVSGGTKARSSMSNCALVAKFIKPKRVSHHREEQSD</sequence>
<accession>A0ABC8U9A6</accession>
<dbReference type="PANTHER" id="PTHR33070">
    <property type="entry name" value="OS06G0725500 PROTEIN"/>
    <property type="match status" value="1"/>
</dbReference>